<dbReference type="OrthoDB" id="9757917at2"/>
<evidence type="ECO:0000259" key="2">
    <source>
        <dbReference type="Pfam" id="PF13087"/>
    </source>
</evidence>
<reference evidence="4" key="1">
    <citation type="submission" date="2016-10" db="EMBL/GenBank/DDBJ databases">
        <authorList>
            <person name="Varghese N."/>
            <person name="Submissions S."/>
        </authorList>
    </citation>
    <scope>NUCLEOTIDE SEQUENCE [LARGE SCALE GENOMIC DNA]</scope>
    <source>
        <strain evidence="4">DSM 16995</strain>
    </source>
</reference>
<gene>
    <name evidence="3" type="ORF">SAMN05660337_3492</name>
</gene>
<dbReference type="Pfam" id="PF13087">
    <property type="entry name" value="AAA_12"/>
    <property type="match status" value="1"/>
</dbReference>
<evidence type="ECO:0000313" key="4">
    <source>
        <dbReference type="Proteomes" id="UP000199053"/>
    </source>
</evidence>
<dbReference type="Gene3D" id="3.40.50.300">
    <property type="entry name" value="P-loop containing nucleotide triphosphate hydrolases"/>
    <property type="match status" value="2"/>
</dbReference>
<feature type="domain" description="DNA2/NAM7 helicase helicase" evidence="1">
    <location>
        <begin position="279"/>
        <end position="381"/>
    </location>
</feature>
<dbReference type="InterPro" id="IPR027417">
    <property type="entry name" value="P-loop_NTPase"/>
</dbReference>
<accession>A0A1G9LRA6</accession>
<evidence type="ECO:0000259" key="1">
    <source>
        <dbReference type="Pfam" id="PF13086"/>
    </source>
</evidence>
<dbReference type="AlphaFoldDB" id="A0A1G9LRA6"/>
<keyword evidence="4" id="KW-1185">Reference proteome</keyword>
<dbReference type="Pfam" id="PF13086">
    <property type="entry name" value="AAA_11"/>
    <property type="match status" value="2"/>
</dbReference>
<dbReference type="SUPFAM" id="SSF52540">
    <property type="entry name" value="P-loop containing nucleoside triphosphate hydrolases"/>
    <property type="match status" value="2"/>
</dbReference>
<dbReference type="PANTHER" id="PTHR10887:SF495">
    <property type="entry name" value="HELICASE SENATAXIN ISOFORM X1-RELATED"/>
    <property type="match status" value="1"/>
</dbReference>
<dbReference type="Proteomes" id="UP000199053">
    <property type="component" value="Unassembled WGS sequence"/>
</dbReference>
<dbReference type="PANTHER" id="PTHR10887">
    <property type="entry name" value="DNA2/NAM7 HELICASE FAMILY"/>
    <property type="match status" value="1"/>
</dbReference>
<sequence>MALLHYENLTDHRPDILMSKAEYGLSPFRRFLENVKRHYESADNVKRLGWSVVATDPDSSKNEKKKLSGSADGVWIQLEGLESAEGDDELSLRQFLDASVDTVYEADHGNWKYVASPAKECPYCKGRNGHPKMLYMTEEHAQEVADSTNKQLGVYWCDEGEGWHLTGNADFRVSFRSSNVLSVLDRSLGEERLKLDRMPNLPYLVLRPNTYQLKCQINAIEKLRDAPDKFHRPLLRLFEAQGHARWPFVPEDPFRSWSSDGEEFEREWFVLTDKDRPGNSDQREFVEKALNTSDFAFLEGPPGSGKTTAVCELVLQLIQQGKRVLLCASTHVAVDNVVERLMAEDNPQRDLIIPVRIGDNASISKKVRPWELRSFIRTETNRLTEELGAVSSPSAAQQELFNQLRQGKNTVQQWVLSSANLVCGTTIGILQHPDIKSRKHSPEFDVMIIDEASKTTFQEFLVPALFAKRWILVGDPKQLSPYVDDEATAVNLAPALPAQYKREACVDIFRAKQSDPRFRFCSIVCTDNEEIEKFYLKQGGEKKVHVYCDGSSPELLPYASVVVGNANFLAENIERLPLDISFVRNNKNVSSAIIRRVEAYKTLKKRRFSDAPEWENEIAWRSARIYEQRKEKESEIRDGSMGTAVKLTGQLRDLLPVEDDSCPCEREIQKVSRVAFPSILECLQEGFKREKGQRDSTALSDGIPENDLKKRKTLLSFQHRMHPEIALFPHENIYDRNALRSTADMERKREWDYRPERRRVVWVDVNGGVNRKINSNPQEAKALLKELKEFDEWASMNGHKDGRPWQVAVLSFYRGQEREIQGLLKEWTSLRSRRHFSRGDASTPYLEIEVCTVDRFQGHEADLVLLSFMNDHATSFLQSPNRLNVALTRARYQLVVFGNRQKMKKASGVLGKFAQGQSWEVDL</sequence>
<dbReference type="CDD" id="cd18808">
    <property type="entry name" value="SF1_C_Upf1"/>
    <property type="match status" value="1"/>
</dbReference>
<evidence type="ECO:0000313" key="3">
    <source>
        <dbReference type="EMBL" id="SDL64582.1"/>
    </source>
</evidence>
<protein>
    <submittedName>
        <fullName evidence="3">AAA domain-containing protein</fullName>
    </submittedName>
</protein>
<feature type="domain" description="DNA2/NAM7 helicase helicase" evidence="1">
    <location>
        <begin position="394"/>
        <end position="483"/>
    </location>
</feature>
<dbReference type="InterPro" id="IPR041679">
    <property type="entry name" value="DNA2/NAM7-like_C"/>
</dbReference>
<dbReference type="InterPro" id="IPR041677">
    <property type="entry name" value="DNA2/NAM7_AAA_11"/>
</dbReference>
<feature type="domain" description="DNA2/NAM7 helicase-like C-terminal" evidence="2">
    <location>
        <begin position="709"/>
        <end position="900"/>
    </location>
</feature>
<proteinExistence type="predicted"/>
<organism evidence="3 4">
    <name type="scientific">Maridesulfovibrio ferrireducens</name>
    <dbReference type="NCBI Taxonomy" id="246191"/>
    <lineage>
        <taxon>Bacteria</taxon>
        <taxon>Pseudomonadati</taxon>
        <taxon>Thermodesulfobacteriota</taxon>
        <taxon>Desulfovibrionia</taxon>
        <taxon>Desulfovibrionales</taxon>
        <taxon>Desulfovibrionaceae</taxon>
        <taxon>Maridesulfovibrio</taxon>
    </lineage>
</organism>
<dbReference type="GO" id="GO:0004386">
    <property type="term" value="F:helicase activity"/>
    <property type="evidence" value="ECO:0007669"/>
    <property type="project" value="InterPro"/>
</dbReference>
<name>A0A1G9LRA6_9BACT</name>
<dbReference type="EMBL" id="FNGA01000008">
    <property type="protein sequence ID" value="SDL64582.1"/>
    <property type="molecule type" value="Genomic_DNA"/>
</dbReference>
<dbReference type="InterPro" id="IPR047187">
    <property type="entry name" value="SF1_C_Upf1"/>
</dbReference>
<dbReference type="InterPro" id="IPR045055">
    <property type="entry name" value="DNA2/NAM7-like"/>
</dbReference>
<dbReference type="STRING" id="246191.SAMN05660337_3492"/>